<keyword evidence="2 4" id="KW-0238">DNA-binding</keyword>
<dbReference type="PANTHER" id="PTHR30055:SF238">
    <property type="entry name" value="MYCOFACTOCIN BIOSYNTHESIS TRANSCRIPTIONAL REGULATOR MFTR-RELATED"/>
    <property type="match status" value="1"/>
</dbReference>
<evidence type="ECO:0000256" key="4">
    <source>
        <dbReference type="PROSITE-ProRule" id="PRU00335"/>
    </source>
</evidence>
<evidence type="ECO:0000256" key="2">
    <source>
        <dbReference type="ARBA" id="ARBA00023125"/>
    </source>
</evidence>
<reference evidence="6 7" key="1">
    <citation type="journal article" date="2019" name="Int. J. Syst. Evol. Microbiol.">
        <title>The Global Catalogue of Microorganisms (GCM) 10K type strain sequencing project: providing services to taxonomists for standard genome sequencing and annotation.</title>
        <authorList>
            <consortium name="The Broad Institute Genomics Platform"/>
            <consortium name="The Broad Institute Genome Sequencing Center for Infectious Disease"/>
            <person name="Wu L."/>
            <person name="Ma J."/>
        </authorList>
    </citation>
    <scope>NUCLEOTIDE SEQUENCE [LARGE SCALE GENOMIC DNA]</scope>
    <source>
        <strain evidence="6 7">JCM 6305</strain>
    </source>
</reference>
<dbReference type="InterPro" id="IPR041347">
    <property type="entry name" value="MftR_C"/>
</dbReference>
<evidence type="ECO:0000313" key="6">
    <source>
        <dbReference type="EMBL" id="GAA2441795.1"/>
    </source>
</evidence>
<evidence type="ECO:0000259" key="5">
    <source>
        <dbReference type="PROSITE" id="PS50977"/>
    </source>
</evidence>
<evidence type="ECO:0000313" key="7">
    <source>
        <dbReference type="Proteomes" id="UP001501638"/>
    </source>
</evidence>
<keyword evidence="1" id="KW-0805">Transcription regulation</keyword>
<feature type="domain" description="HTH tetR-type" evidence="5">
    <location>
        <begin position="10"/>
        <end position="70"/>
    </location>
</feature>
<dbReference type="InterPro" id="IPR001647">
    <property type="entry name" value="HTH_TetR"/>
</dbReference>
<sequence length="220" mass="24833">MTGLRERKKQRTRDALIRTAHELFVAQGYERTTVDEIADAVEVSQRTFFRYFANKEEVAFALQRAVEERFFVAVGERPEHEAPLQVLRNALGTAWSGIGEVIEEVVPLELFMRMCRVIETSPTLVAVHLRRSAQQEDRLAVEIARRAGVDPESDPRPRVLAAAFSGVLRLAGRRWAACGETSIESAQRFYENHLDRLGPALAEDWHAAPESDGPLPERRG</sequence>
<dbReference type="Proteomes" id="UP001501638">
    <property type="component" value="Unassembled WGS sequence"/>
</dbReference>
<dbReference type="Pfam" id="PF17754">
    <property type="entry name" value="TetR_C_14"/>
    <property type="match status" value="1"/>
</dbReference>
<evidence type="ECO:0000256" key="3">
    <source>
        <dbReference type="ARBA" id="ARBA00023163"/>
    </source>
</evidence>
<dbReference type="PROSITE" id="PS01081">
    <property type="entry name" value="HTH_TETR_1"/>
    <property type="match status" value="1"/>
</dbReference>
<dbReference type="Gene3D" id="1.10.10.60">
    <property type="entry name" value="Homeodomain-like"/>
    <property type="match status" value="1"/>
</dbReference>
<organism evidence="6 7">
    <name type="scientific">Streptomyces macrosporus</name>
    <dbReference type="NCBI Taxonomy" id="44032"/>
    <lineage>
        <taxon>Bacteria</taxon>
        <taxon>Bacillati</taxon>
        <taxon>Actinomycetota</taxon>
        <taxon>Actinomycetes</taxon>
        <taxon>Kitasatosporales</taxon>
        <taxon>Streptomycetaceae</taxon>
        <taxon>Streptomyces</taxon>
    </lineage>
</organism>
<dbReference type="InterPro" id="IPR050109">
    <property type="entry name" value="HTH-type_TetR-like_transc_reg"/>
</dbReference>
<dbReference type="InterPro" id="IPR009057">
    <property type="entry name" value="Homeodomain-like_sf"/>
</dbReference>
<name>A0ABN3JW10_9ACTN</name>
<dbReference type="PROSITE" id="PS50977">
    <property type="entry name" value="HTH_TETR_2"/>
    <property type="match status" value="1"/>
</dbReference>
<keyword evidence="7" id="KW-1185">Reference proteome</keyword>
<evidence type="ECO:0000256" key="1">
    <source>
        <dbReference type="ARBA" id="ARBA00023015"/>
    </source>
</evidence>
<dbReference type="PANTHER" id="PTHR30055">
    <property type="entry name" value="HTH-TYPE TRANSCRIPTIONAL REGULATOR RUTR"/>
    <property type="match status" value="1"/>
</dbReference>
<keyword evidence="3" id="KW-0804">Transcription</keyword>
<dbReference type="Pfam" id="PF00440">
    <property type="entry name" value="TetR_N"/>
    <property type="match status" value="1"/>
</dbReference>
<gene>
    <name evidence="6" type="ORF">GCM10010405_26540</name>
</gene>
<dbReference type="Gene3D" id="1.10.357.10">
    <property type="entry name" value="Tetracycline Repressor, domain 2"/>
    <property type="match status" value="1"/>
</dbReference>
<feature type="DNA-binding region" description="H-T-H motif" evidence="4">
    <location>
        <begin position="33"/>
        <end position="52"/>
    </location>
</feature>
<accession>A0ABN3JW10</accession>
<proteinExistence type="predicted"/>
<comment type="caution">
    <text evidence="6">The sequence shown here is derived from an EMBL/GenBank/DDBJ whole genome shotgun (WGS) entry which is preliminary data.</text>
</comment>
<dbReference type="EMBL" id="BAAASZ010000020">
    <property type="protein sequence ID" value="GAA2441795.1"/>
    <property type="molecule type" value="Genomic_DNA"/>
</dbReference>
<dbReference type="SUPFAM" id="SSF46689">
    <property type="entry name" value="Homeodomain-like"/>
    <property type="match status" value="1"/>
</dbReference>
<protein>
    <submittedName>
        <fullName evidence="6">TetR family transcriptional regulator</fullName>
    </submittedName>
</protein>
<dbReference type="PRINTS" id="PR00455">
    <property type="entry name" value="HTHTETR"/>
</dbReference>
<dbReference type="InterPro" id="IPR023772">
    <property type="entry name" value="DNA-bd_HTH_TetR-type_CS"/>
</dbReference>